<keyword evidence="3" id="KW-0812">Transmembrane</keyword>
<reference evidence="5" key="1">
    <citation type="thesis" date="2021" institute="BYU ScholarsArchive" country="Provo, UT, USA">
        <title>Applications of and Algorithms for Genome Assembly and Genomic Analyses with an Emphasis on Marine Teleosts.</title>
        <authorList>
            <person name="Pickett B.D."/>
        </authorList>
    </citation>
    <scope>NUCLEOTIDE SEQUENCE</scope>
    <source>
        <strain evidence="5">HI-2016</strain>
    </source>
</reference>
<dbReference type="Proteomes" id="UP000824540">
    <property type="component" value="Unassembled WGS sequence"/>
</dbReference>
<gene>
    <name evidence="5" type="ORF">JZ751_012132</name>
</gene>
<dbReference type="EMBL" id="JAFBMS010000003">
    <property type="protein sequence ID" value="KAG9354008.1"/>
    <property type="molecule type" value="Genomic_DNA"/>
</dbReference>
<keyword evidence="6" id="KW-1185">Reference proteome</keyword>
<name>A0A8T2PRQ5_9TELE</name>
<accession>A0A8T2PRQ5</accession>
<feature type="transmembrane region" description="Helical" evidence="3">
    <location>
        <begin position="106"/>
        <end position="131"/>
    </location>
</feature>
<dbReference type="PANTHER" id="PTHR11905">
    <property type="entry name" value="ADAM A DISINTEGRIN AND METALLOPROTEASE DOMAIN"/>
    <property type="match status" value="1"/>
</dbReference>
<dbReference type="InterPro" id="IPR000742">
    <property type="entry name" value="EGF"/>
</dbReference>
<evidence type="ECO:0000256" key="3">
    <source>
        <dbReference type="SAM" id="Phobius"/>
    </source>
</evidence>
<feature type="domain" description="EGF-like" evidence="4">
    <location>
        <begin position="61"/>
        <end position="93"/>
    </location>
</feature>
<dbReference type="GO" id="GO:0005886">
    <property type="term" value="C:plasma membrane"/>
    <property type="evidence" value="ECO:0007669"/>
    <property type="project" value="TreeGrafter"/>
</dbReference>
<evidence type="ECO:0000313" key="5">
    <source>
        <dbReference type="EMBL" id="KAG9354008.1"/>
    </source>
</evidence>
<proteinExistence type="predicted"/>
<sequence>MCGKLFCSNGNHCEQAGLSDCRSTDNQDSGQDQNMVDTGTRCGEGMVCNDNQCVGLEMAYGPINCSGKCTGHAVCNHKSQCQCEPGWLPPTCELLDDSGRTLSTGAVIAIVIATTAALVLLLALIGMAVLLKHRQKLVHSPRLPSHTKDLAQDNPAFNTEINTVYKK</sequence>
<comment type="caution">
    <text evidence="5">The sequence shown here is derived from an EMBL/GenBank/DDBJ whole genome shotgun (WGS) entry which is preliminary data.</text>
</comment>
<dbReference type="PROSITE" id="PS01186">
    <property type="entry name" value="EGF_2"/>
    <property type="match status" value="1"/>
</dbReference>
<organism evidence="5 6">
    <name type="scientific">Albula glossodonta</name>
    <name type="common">roundjaw bonefish</name>
    <dbReference type="NCBI Taxonomy" id="121402"/>
    <lineage>
        <taxon>Eukaryota</taxon>
        <taxon>Metazoa</taxon>
        <taxon>Chordata</taxon>
        <taxon>Craniata</taxon>
        <taxon>Vertebrata</taxon>
        <taxon>Euteleostomi</taxon>
        <taxon>Actinopterygii</taxon>
        <taxon>Neopterygii</taxon>
        <taxon>Teleostei</taxon>
        <taxon>Albuliformes</taxon>
        <taxon>Albulidae</taxon>
        <taxon>Albula</taxon>
    </lineage>
</organism>
<protein>
    <recommendedName>
        <fullName evidence="4">EGF-like domain-containing protein</fullName>
    </recommendedName>
</protein>
<keyword evidence="3" id="KW-0472">Membrane</keyword>
<evidence type="ECO:0000259" key="4">
    <source>
        <dbReference type="PROSITE" id="PS50026"/>
    </source>
</evidence>
<dbReference type="PANTHER" id="PTHR11905:SF32">
    <property type="entry name" value="DISINTEGRIN AND METALLOPROTEINASE DOMAIN-CONTAINING PROTEIN 28"/>
    <property type="match status" value="1"/>
</dbReference>
<feature type="disulfide bond" evidence="2">
    <location>
        <begin position="83"/>
        <end position="92"/>
    </location>
</feature>
<evidence type="ECO:0000256" key="2">
    <source>
        <dbReference type="PROSITE-ProRule" id="PRU00076"/>
    </source>
</evidence>
<comment type="caution">
    <text evidence="2">Lacks conserved residue(s) required for the propagation of feature annotation.</text>
</comment>
<keyword evidence="3" id="KW-1133">Transmembrane helix</keyword>
<evidence type="ECO:0000313" key="6">
    <source>
        <dbReference type="Proteomes" id="UP000824540"/>
    </source>
</evidence>
<feature type="disulfide bond" evidence="2">
    <location>
        <begin position="65"/>
        <end position="75"/>
    </location>
</feature>
<evidence type="ECO:0000256" key="1">
    <source>
        <dbReference type="ARBA" id="ARBA00023157"/>
    </source>
</evidence>
<dbReference type="AlphaFoldDB" id="A0A8T2PRQ5"/>
<dbReference type="PROSITE" id="PS50026">
    <property type="entry name" value="EGF_3"/>
    <property type="match status" value="1"/>
</dbReference>
<keyword evidence="2" id="KW-0245">EGF-like domain</keyword>
<dbReference type="OrthoDB" id="5951731at2759"/>
<keyword evidence="1 2" id="KW-1015">Disulfide bond</keyword>